<dbReference type="EMBL" id="LQOJ01000024">
    <property type="protein sequence ID" value="ORV05458.1"/>
    <property type="molecule type" value="Genomic_DNA"/>
</dbReference>
<dbReference type="SUPFAM" id="SSF53335">
    <property type="entry name" value="S-adenosyl-L-methionine-dependent methyltransferases"/>
    <property type="match status" value="1"/>
</dbReference>
<dbReference type="InterPro" id="IPR020596">
    <property type="entry name" value="rRNA_Ade_Mease_Trfase_CS"/>
</dbReference>
<evidence type="ECO:0000313" key="2">
    <source>
        <dbReference type="Proteomes" id="UP000193484"/>
    </source>
</evidence>
<dbReference type="RefSeq" id="WP_085094221.1">
    <property type="nucleotide sequence ID" value="NZ_AP022603.1"/>
</dbReference>
<accession>A0A1X1RGR8</accession>
<dbReference type="AlphaFoldDB" id="A0A1X1RGR8"/>
<dbReference type="OrthoDB" id="9797252at2"/>
<protein>
    <submittedName>
        <fullName evidence="1">Uncharacterized protein</fullName>
    </submittedName>
</protein>
<dbReference type="PROSITE" id="PS01131">
    <property type="entry name" value="RRNA_A_DIMETH"/>
    <property type="match status" value="1"/>
</dbReference>
<gene>
    <name evidence="1" type="ORF">AWC04_06210</name>
</gene>
<dbReference type="PANTHER" id="PTHR42912">
    <property type="entry name" value="METHYLTRANSFERASE"/>
    <property type="match status" value="1"/>
</dbReference>
<organism evidence="1 2">
    <name type="scientific">Mycolicibacterium fallax</name>
    <name type="common">Mycobacterium fallax</name>
    <dbReference type="NCBI Taxonomy" id="1793"/>
    <lineage>
        <taxon>Bacteria</taxon>
        <taxon>Bacillati</taxon>
        <taxon>Actinomycetota</taxon>
        <taxon>Actinomycetes</taxon>
        <taxon>Mycobacteriales</taxon>
        <taxon>Mycobacteriaceae</taxon>
        <taxon>Mycolicibacterium</taxon>
    </lineage>
</organism>
<dbReference type="InterPro" id="IPR029063">
    <property type="entry name" value="SAM-dependent_MTases_sf"/>
</dbReference>
<name>A0A1X1RGR8_MYCFA</name>
<sequence>MAEPEIPDLHRDRRRAMSFGAIADSYDRLRPRYCAATLDAIATAGMTALDVGAGTGILSRQLRERGVQVLAVEPDPGMAEIVTGSGIPVEVATFESWDAAGRAFDLVTFGQSFHWVNAETALPRLAGLLNPGGRIALLWNKLRPSRPSNDELRAASPDYVNVDAVSNDPAQAGAALAELRRRFTGAGFTVTEREDGWTETQPAQRWLDLIFTYSAHSTLPAERRRVLREALAEVIGGDEVTIAASTIALIAGAQNGGGS</sequence>
<reference evidence="1 2" key="1">
    <citation type="submission" date="2016-01" db="EMBL/GenBank/DDBJ databases">
        <title>The new phylogeny of the genus Mycobacterium.</title>
        <authorList>
            <person name="Tarcisio F."/>
            <person name="Conor M."/>
            <person name="Antonella G."/>
            <person name="Elisabetta G."/>
            <person name="Giulia F.S."/>
            <person name="Sara T."/>
            <person name="Anna F."/>
            <person name="Clotilde B."/>
            <person name="Roberto B."/>
            <person name="Veronica D.S."/>
            <person name="Fabio R."/>
            <person name="Monica P."/>
            <person name="Olivier J."/>
            <person name="Enrico T."/>
            <person name="Nicola S."/>
        </authorList>
    </citation>
    <scope>NUCLEOTIDE SEQUENCE [LARGE SCALE GENOMIC DNA]</scope>
    <source>
        <strain evidence="1 2">DSM 44179</strain>
    </source>
</reference>
<dbReference type="Pfam" id="PF13489">
    <property type="entry name" value="Methyltransf_23"/>
    <property type="match status" value="1"/>
</dbReference>
<dbReference type="GO" id="GO:0000179">
    <property type="term" value="F:rRNA (adenine-N6,N6-)-dimethyltransferase activity"/>
    <property type="evidence" value="ECO:0007669"/>
    <property type="project" value="InterPro"/>
</dbReference>
<evidence type="ECO:0000313" key="1">
    <source>
        <dbReference type="EMBL" id="ORV05458.1"/>
    </source>
</evidence>
<comment type="caution">
    <text evidence="1">The sequence shown here is derived from an EMBL/GenBank/DDBJ whole genome shotgun (WGS) entry which is preliminary data.</text>
</comment>
<keyword evidence="2" id="KW-1185">Reference proteome</keyword>
<dbReference type="Proteomes" id="UP000193484">
    <property type="component" value="Unassembled WGS sequence"/>
</dbReference>
<dbReference type="STRING" id="1793.AWC04_06210"/>
<dbReference type="CDD" id="cd02440">
    <property type="entry name" value="AdoMet_MTases"/>
    <property type="match status" value="1"/>
</dbReference>
<dbReference type="InterPro" id="IPR050508">
    <property type="entry name" value="Methyltransf_Superfamily"/>
</dbReference>
<dbReference type="PANTHER" id="PTHR42912:SF95">
    <property type="entry name" value="METHYLTRANSFERASE TYPE 11 DOMAIN-CONTAINING PROTEIN"/>
    <property type="match status" value="1"/>
</dbReference>
<dbReference type="Gene3D" id="3.40.50.150">
    <property type="entry name" value="Vaccinia Virus protein VP39"/>
    <property type="match status" value="1"/>
</dbReference>
<proteinExistence type="predicted"/>